<evidence type="ECO:0000256" key="1">
    <source>
        <dbReference type="ARBA" id="ARBA00001974"/>
    </source>
</evidence>
<dbReference type="InterPro" id="IPR023753">
    <property type="entry name" value="FAD/NAD-binding_dom"/>
</dbReference>
<feature type="domain" description="FAD/NAD(P)-binding" evidence="6">
    <location>
        <begin position="1"/>
        <end position="285"/>
    </location>
</feature>
<keyword evidence="4" id="KW-0274">FAD</keyword>
<dbReference type="InterPro" id="IPR050260">
    <property type="entry name" value="FAD-bd_OxRdtase"/>
</dbReference>
<dbReference type="Gene3D" id="3.50.50.60">
    <property type="entry name" value="FAD/NAD(P)-binding domain"/>
    <property type="match status" value="2"/>
</dbReference>
<organism evidence="7 8">
    <name type="scientific">Methanobrevibacter smithii</name>
    <dbReference type="NCBI Taxonomy" id="2173"/>
    <lineage>
        <taxon>Archaea</taxon>
        <taxon>Methanobacteriati</taxon>
        <taxon>Methanobacteriota</taxon>
        <taxon>Methanomada group</taxon>
        <taxon>Methanobacteria</taxon>
        <taxon>Methanobacteriales</taxon>
        <taxon>Methanobacteriaceae</taxon>
        <taxon>Methanobrevibacter</taxon>
    </lineage>
</organism>
<dbReference type="GO" id="GO:0016491">
    <property type="term" value="F:oxidoreductase activity"/>
    <property type="evidence" value="ECO:0007669"/>
    <property type="project" value="InterPro"/>
</dbReference>
<evidence type="ECO:0000313" key="8">
    <source>
        <dbReference type="Proteomes" id="UP000232133"/>
    </source>
</evidence>
<accession>A0A2H4U6A5</accession>
<dbReference type="EMBL" id="CP017803">
    <property type="protein sequence ID" value="ATZ59623.1"/>
    <property type="molecule type" value="Genomic_DNA"/>
</dbReference>
<keyword evidence="3" id="KW-0285">Flavoprotein</keyword>
<dbReference type="Proteomes" id="UP000232133">
    <property type="component" value="Chromosome"/>
</dbReference>
<dbReference type="InterPro" id="IPR016156">
    <property type="entry name" value="FAD/NAD-linked_Rdtase_dimer_sf"/>
</dbReference>
<dbReference type="PRINTS" id="PR00368">
    <property type="entry name" value="FADPNR"/>
</dbReference>
<evidence type="ECO:0000259" key="5">
    <source>
        <dbReference type="Pfam" id="PF02852"/>
    </source>
</evidence>
<proteinExistence type="inferred from homology"/>
<dbReference type="InterPro" id="IPR036188">
    <property type="entry name" value="FAD/NAD-bd_sf"/>
</dbReference>
<dbReference type="RefSeq" id="WP_022531318.1">
    <property type="nucleotide sequence ID" value="NZ_AP025586.1"/>
</dbReference>
<dbReference type="GeneID" id="71695203"/>
<evidence type="ECO:0000256" key="3">
    <source>
        <dbReference type="ARBA" id="ARBA00022630"/>
    </source>
</evidence>
<evidence type="ECO:0000259" key="6">
    <source>
        <dbReference type="Pfam" id="PF07992"/>
    </source>
</evidence>
<feature type="domain" description="Pyridine nucleotide-disulphide oxidoreductase dimerisation" evidence="5">
    <location>
        <begin position="330"/>
        <end position="427"/>
    </location>
</feature>
<evidence type="ECO:0000256" key="4">
    <source>
        <dbReference type="ARBA" id="ARBA00022827"/>
    </source>
</evidence>
<dbReference type="SUPFAM" id="SSF51905">
    <property type="entry name" value="FAD/NAD(P)-binding domain"/>
    <property type="match status" value="2"/>
</dbReference>
<dbReference type="PANTHER" id="PTHR43429:SF3">
    <property type="entry name" value="NITRITE REDUCTASE [NAD(P)H]"/>
    <property type="match status" value="1"/>
</dbReference>
<dbReference type="Pfam" id="PF02852">
    <property type="entry name" value="Pyr_redox_dim"/>
    <property type="match status" value="1"/>
</dbReference>
<dbReference type="PRINTS" id="PR00411">
    <property type="entry name" value="PNDRDTASEI"/>
</dbReference>
<protein>
    <submittedName>
        <fullName evidence="7">Pyridine nucleotide-disulfide oxidoreductase</fullName>
    </submittedName>
</protein>
<dbReference type="Pfam" id="PF07992">
    <property type="entry name" value="Pyr_redox_2"/>
    <property type="match status" value="1"/>
</dbReference>
<evidence type="ECO:0000313" key="7">
    <source>
        <dbReference type="EMBL" id="ATZ59623.1"/>
    </source>
</evidence>
<dbReference type="AlphaFoldDB" id="A0A2H4U6A5"/>
<dbReference type="InterPro" id="IPR004099">
    <property type="entry name" value="Pyr_nucl-diS_OxRdtase_dimer"/>
</dbReference>
<dbReference type="SUPFAM" id="SSF55424">
    <property type="entry name" value="FAD/NAD-linked reductases, dimerisation (C-terminal) domain"/>
    <property type="match status" value="1"/>
</dbReference>
<sequence length="444" mass="48267">MKVVIVGGGAGGMSTASNIRRLDKDAEITVITRDENVAYSPCAIPYVLSGKISSFDDIIMKTPDDYKEVNIDVLIKSEVTAVDSSKKTVTYENEDGEKTIDYDKLVLATGGNPFVPPMDGVDLEGVFQIRNIDDGRKVQEWAKTSKSAVVTGAGLIGIEIVYALKELGLNVTLSEMMPQIVPRSLDSDMAAILTRYLKMENIHVMLGEPITKLEGEDGKVKKAYFGDGSCIDADMVILATGVRPELKLAKMAGCDIGRWAILVNEKMETSVEDVYALGDCVESQDLILQANTISHLGTTAVRESKTLARTITGKKSNFNPVLNAMVSKVGKLEFGAVGLTSSFAQQNNIKPIVEKVEALTRARYYPNAKPMDIKIICDCNGRIIGCQIIAEERVAERIDTMTLAITQGLSCFELSNVEFAYAPPVSMVTDPLVLAVEEVSKKFN</sequence>
<dbReference type="PANTHER" id="PTHR43429">
    <property type="entry name" value="PYRIDINE NUCLEOTIDE-DISULFIDE OXIDOREDUCTASE DOMAIN-CONTAINING"/>
    <property type="match status" value="1"/>
</dbReference>
<reference evidence="7 8" key="1">
    <citation type="submission" date="2016-10" db="EMBL/GenBank/DDBJ databases">
        <authorList>
            <person name="Varghese N."/>
        </authorList>
    </citation>
    <scope>NUCLEOTIDE SEQUENCE [LARGE SCALE GENOMIC DNA]</scope>
    <source>
        <strain evidence="7 8">KB11</strain>
    </source>
</reference>
<evidence type="ECO:0000256" key="2">
    <source>
        <dbReference type="ARBA" id="ARBA00009130"/>
    </source>
</evidence>
<name>A0A2H4U6A5_METSM</name>
<gene>
    <name evidence="7" type="ORF">BK798_03915</name>
</gene>
<comment type="similarity">
    <text evidence="2">Belongs to the class-III pyridine nucleotide-disulfide oxidoreductase family.</text>
</comment>
<comment type="cofactor">
    <cofactor evidence="1">
        <name>FAD</name>
        <dbReference type="ChEBI" id="CHEBI:57692"/>
    </cofactor>
</comment>